<evidence type="ECO:0000313" key="5">
    <source>
        <dbReference type="Proteomes" id="UP000324143"/>
    </source>
</evidence>
<evidence type="ECO:0000313" key="4">
    <source>
        <dbReference type="EMBL" id="TYB30799.1"/>
    </source>
</evidence>
<comment type="similarity">
    <text evidence="1">Belongs to the nitroreductase family.</text>
</comment>
<dbReference type="PANTHER" id="PTHR43673">
    <property type="entry name" value="NAD(P)H NITROREDUCTASE YDGI-RELATED"/>
    <property type="match status" value="1"/>
</dbReference>
<organism evidence="4 5">
    <name type="scientific">Candidatus Mcinerneyibacterium aminivorans</name>
    <dbReference type="NCBI Taxonomy" id="2703815"/>
    <lineage>
        <taxon>Bacteria</taxon>
        <taxon>Candidatus Macinerneyibacteriota</taxon>
        <taxon>Candidatus Mcinerneyibacteria</taxon>
        <taxon>Candidatus Mcinerneyibacteriales</taxon>
        <taxon>Candidatus Mcinerneyibacteriaceae</taxon>
        <taxon>Candidatus Mcinerneyibacterium</taxon>
    </lineage>
</organism>
<dbReference type="GO" id="GO:0016491">
    <property type="term" value="F:oxidoreductase activity"/>
    <property type="evidence" value="ECO:0007669"/>
    <property type="project" value="UniProtKB-KW"/>
</dbReference>
<feature type="domain" description="Nitroreductase" evidence="3">
    <location>
        <begin position="18"/>
        <end position="168"/>
    </location>
</feature>
<evidence type="ECO:0000256" key="1">
    <source>
        <dbReference type="ARBA" id="ARBA00007118"/>
    </source>
</evidence>
<dbReference type="AlphaFoldDB" id="A0A5D0MJQ7"/>
<keyword evidence="5" id="KW-1185">Reference proteome</keyword>
<dbReference type="Proteomes" id="UP000324143">
    <property type="component" value="Unassembled WGS sequence"/>
</dbReference>
<dbReference type="Pfam" id="PF00881">
    <property type="entry name" value="Nitroreductase"/>
    <property type="match status" value="1"/>
</dbReference>
<dbReference type="Gene3D" id="3.40.109.10">
    <property type="entry name" value="NADH Oxidase"/>
    <property type="match status" value="1"/>
</dbReference>
<dbReference type="InterPro" id="IPR000415">
    <property type="entry name" value="Nitroreductase-like"/>
</dbReference>
<protein>
    <recommendedName>
        <fullName evidence="3">Nitroreductase domain-containing protein</fullName>
    </recommendedName>
</protein>
<keyword evidence="2" id="KW-0560">Oxidoreductase</keyword>
<gene>
    <name evidence="4" type="ORF">FXF47_07380</name>
</gene>
<evidence type="ECO:0000259" key="3">
    <source>
        <dbReference type="Pfam" id="PF00881"/>
    </source>
</evidence>
<dbReference type="SUPFAM" id="SSF55469">
    <property type="entry name" value="FMN-dependent nitroreductase-like"/>
    <property type="match status" value="1"/>
</dbReference>
<evidence type="ECO:0000256" key="2">
    <source>
        <dbReference type="ARBA" id="ARBA00023002"/>
    </source>
</evidence>
<proteinExistence type="inferred from homology"/>
<reference evidence="4" key="1">
    <citation type="submission" date="2019-08" db="EMBL/GenBank/DDBJ databases">
        <title>Genomic characterization of a novel candidate phylum (ARYD3) from a high temperature, high salinity tertiary oil reservoir in north central Oklahoma, USA.</title>
        <authorList>
            <person name="Youssef N.H."/>
            <person name="Yadav A."/>
            <person name="Elshahed M.S."/>
        </authorList>
    </citation>
    <scope>NUCLEOTIDE SEQUENCE [LARGE SCALE GENOMIC DNA]</scope>
    <source>
        <strain evidence="4">ARYD3</strain>
    </source>
</reference>
<accession>A0A5D0MJQ7</accession>
<name>A0A5D0MJQ7_9BACT</name>
<dbReference type="EMBL" id="VSIX01000072">
    <property type="protein sequence ID" value="TYB30799.1"/>
    <property type="molecule type" value="Genomic_DNA"/>
</dbReference>
<dbReference type="InterPro" id="IPR029479">
    <property type="entry name" value="Nitroreductase"/>
</dbReference>
<comment type="caution">
    <text evidence="4">The sequence shown here is derived from an EMBL/GenBank/DDBJ whole genome shotgun (WGS) entry which is preliminary data.</text>
</comment>
<sequence length="193" mass="22815">MNIIIGKKEEILDFEKVIEKRRSIRKYNIEKKVEREKIKKIFKAVRLSPSAENAQGWEFIVIDDKELRDKFHKKAFSGIYKLPWTKTVPVFIVMLSKKKFLPNIVGKKISKIDYQPIDAGIAGEHLVLAAENEGLSTCWIGWFNKKKVRKFFDIPKKYKIYSLFALGYKDEDYEPNKPNRKSLNKLYSYNKFE</sequence>
<dbReference type="PANTHER" id="PTHR43673:SF10">
    <property type="entry name" value="NADH DEHYDROGENASE_NAD(P)H NITROREDUCTASE XCC3605-RELATED"/>
    <property type="match status" value="1"/>
</dbReference>